<evidence type="ECO:0000313" key="9">
    <source>
        <dbReference type="EMBL" id="JAP62298.1"/>
    </source>
</evidence>
<comment type="similarity">
    <text evidence="2">Belongs to the RPGRIP1 family.</text>
</comment>
<dbReference type="PROSITE" id="PS50004">
    <property type="entry name" value="C2"/>
    <property type="match status" value="1"/>
</dbReference>
<dbReference type="GO" id="GO:0035869">
    <property type="term" value="C:ciliary transition zone"/>
    <property type="evidence" value="ECO:0007669"/>
    <property type="project" value="TreeGrafter"/>
</dbReference>
<evidence type="ECO:0000256" key="5">
    <source>
        <dbReference type="ARBA" id="ARBA00023273"/>
    </source>
</evidence>
<dbReference type="GO" id="GO:0005856">
    <property type="term" value="C:cytoskeleton"/>
    <property type="evidence" value="ECO:0007669"/>
    <property type="project" value="UniProtKB-ARBA"/>
</dbReference>
<feature type="region of interest" description="Disordered" evidence="7">
    <location>
        <begin position="1125"/>
        <end position="1228"/>
    </location>
</feature>
<dbReference type="PANTHER" id="PTHR14240:SF1">
    <property type="entry name" value="PROTEIN FANTOM-RELATED"/>
    <property type="match status" value="1"/>
</dbReference>
<feature type="region of interest" description="Disordered" evidence="7">
    <location>
        <begin position="1"/>
        <end position="30"/>
    </location>
</feature>
<feature type="region of interest" description="Disordered" evidence="7">
    <location>
        <begin position="961"/>
        <end position="1028"/>
    </location>
</feature>
<evidence type="ECO:0000256" key="3">
    <source>
        <dbReference type="ARBA" id="ARBA00023054"/>
    </source>
</evidence>
<dbReference type="InterPro" id="IPR035892">
    <property type="entry name" value="C2_domain_sf"/>
</dbReference>
<keyword evidence="3 6" id="KW-0175">Coiled coil</keyword>
<evidence type="ECO:0000256" key="6">
    <source>
        <dbReference type="SAM" id="Coils"/>
    </source>
</evidence>
<evidence type="ECO:0000259" key="8">
    <source>
        <dbReference type="PROSITE" id="PS50004"/>
    </source>
</evidence>
<dbReference type="EMBL" id="GEEE01019429">
    <property type="protein sequence ID" value="JAP43796.1"/>
    <property type="molecule type" value="Transcribed_RNA"/>
</dbReference>
<name>A0A0V0JAN6_SCHSO</name>
<dbReference type="InterPro" id="IPR000008">
    <property type="entry name" value="C2_dom"/>
</dbReference>
<accession>A0A0V0JAN6</accession>
<protein>
    <submittedName>
        <fullName evidence="9">Protein fantom</fullName>
    </submittedName>
</protein>
<dbReference type="PANTHER" id="PTHR14240">
    <property type="entry name" value="RETINITIS PIGMENTOSA GTPASE REGULATOR-INTERACTING PROTEIN"/>
    <property type="match status" value="1"/>
</dbReference>
<evidence type="ECO:0000256" key="2">
    <source>
        <dbReference type="ARBA" id="ARBA00006042"/>
    </source>
</evidence>
<feature type="coiled-coil region" evidence="6">
    <location>
        <begin position="79"/>
        <end position="211"/>
    </location>
</feature>
<dbReference type="Gene3D" id="2.60.40.150">
    <property type="entry name" value="C2 domain"/>
    <property type="match status" value="3"/>
</dbReference>
<dbReference type="GO" id="GO:1905515">
    <property type="term" value="P:non-motile cilium assembly"/>
    <property type="evidence" value="ECO:0007669"/>
    <property type="project" value="TreeGrafter"/>
</dbReference>
<feature type="compositionally biased region" description="Polar residues" evidence="7">
    <location>
        <begin position="17"/>
        <end position="30"/>
    </location>
</feature>
<feature type="domain" description="C2" evidence="8">
    <location>
        <begin position="688"/>
        <end position="815"/>
    </location>
</feature>
<feature type="compositionally biased region" description="Polar residues" evidence="7">
    <location>
        <begin position="1007"/>
        <end position="1018"/>
    </location>
</feature>
<dbReference type="Pfam" id="PF18111">
    <property type="entry name" value="RPGR1_C"/>
    <property type="match status" value="1"/>
</dbReference>
<keyword evidence="5" id="KW-0966">Cell projection</keyword>
<feature type="coiled-coil region" evidence="6">
    <location>
        <begin position="236"/>
        <end position="287"/>
    </location>
</feature>
<sequence length="1424" mass="156055">MNATNIKIGNPAPARVPQTNMSNSRRSRENVSTVVNDNISHQTYIQTQETIRDFQMQRASLEQLLRQTCEQNNINEQKVFDLQRKLDEQERVFQEQLQQSKLEMATKQRIALQENLELIRIQRELQEKTNSLTMLETQLNQTCTRLQATEAANRELVSTVNRLQQDIQAKDMELASLKAALVASSSYKLKVTALENQLADCKRENEILAKQTETIATSSLTNTSSQPTSSAPLSEIQMLREKLRQAENTVELLERERRERNGSSNSLQAALARAQAAEAEVALLRLQVTDRRSLPQSASLQALCEVVGVDMSDLETALMMLREKKLSQENDVSSKLDLLKLDDPDEGSDLQHRIRRAELEHAETIQELEKTRQLLTVQYRINKEYRAEAACATGRLADLKAESEQQLREYARLLDIRAARIHQLETQLNNIAYGTRSCKVSKPTTEDVDEAEDDSMLECEEQMALERGDNLLELHLGVLKLTDEAIDVLTKVDNSIAANSGGGVISPEELRLFCTWDFFDFETQATALVQGASADFNLTVQYPVQMDEFFLSYLHKGRCVVELYQSNNTTFRLLAASCLNLAQLLSGWEGTSTLRSPGLGQRSAGTVARRHAQANFIGVTDSATASKAQFPSVSGLTGLLVARLDYYLRLRVPMEQSIRLYLDKAKVLPLLAAFSEPDLPPFKKGLAVSEDKGDTSKARSGMFRGVNQLVISIVKASGLRSTKTDRLPSAYFVYQFYNLSEYMSMVQQATSAPVFEDVHTVSLRITPELDLYLRTSNLQVYLIDDAETDATAACLGVASIPLIGLARQGSAVAAAAESSPGDRCIRGLFELQRACEPQTTLEGIAEKQGSLGTIEVEIYWLFPYDADSATQDVSHSPLAIGAGSGSKREMPSVKKTAVTEAVAAVAQATVQSNVDAKQPKMPYYSSRFPSASKTSLSDKLVKADVIESAVVRETQGAISVQATGSPRISSRASSAKSKPENGATSTTKSKDLSKAKTEVVKEPSPSVPTESDSGSLPSVVQEGREANRPRIVSKRRVASAAVISQSPRLTTVAERQVTSAPWQRSVVKPSTNSVLPELAKSGKQTVVKSVMPTVSETEVTKVENVNATDPDDTEPISLAISEELIDLPSPEQSVATEPTAKGTILSPKEPPLKSRRSSKTTGGDVGEIATDAIAAAPKPRPRSSSSIKSLPDRTPTQSPETSLEPTPRLPREKKDMPGDVSKQPIESAKDDITTIDTVKVCVHQLLLKPNAAPIEDSHQVYVEYSFLGLPEPVESPSKPVVVSSKEANSARLVDFEFSQVFPVDLANNYTRRQHLAKMLMKSDPNDGCITLHFVKEPTNNPVPGVSVTTKTAEEECVEYAEAKIDLRCILKERRDLLKEAIPVYPVGAEKDTEAVGEVTVTVGCLAALIAVSGELPEDAQLAAH</sequence>
<keyword evidence="4" id="KW-0969">Cilium</keyword>
<dbReference type="InterPro" id="IPR021656">
    <property type="entry name" value="C2-C2_1"/>
</dbReference>
<gene>
    <name evidence="9" type="primary">FTM</name>
    <name evidence="9" type="ORF">TR137239</name>
</gene>
<reference evidence="9" key="1">
    <citation type="submission" date="2016-01" db="EMBL/GenBank/DDBJ databases">
        <title>Reference transcriptome for the parasite Schistocephalus solidus: insights into the molecular evolution of parasitism.</title>
        <authorList>
            <person name="Hebert F.O."/>
            <person name="Grambauer S."/>
            <person name="Barber I."/>
            <person name="Landry C.R."/>
            <person name="Aubin-Horth N."/>
        </authorList>
    </citation>
    <scope>NUCLEOTIDE SEQUENCE</scope>
</reference>
<feature type="coiled-coil region" evidence="6">
    <location>
        <begin position="311"/>
        <end position="416"/>
    </location>
</feature>
<dbReference type="EMBL" id="GEEE01000927">
    <property type="protein sequence ID" value="JAP62298.1"/>
    <property type="molecule type" value="Transcribed_RNA"/>
</dbReference>
<feature type="compositionally biased region" description="Basic and acidic residues" evidence="7">
    <location>
        <begin position="988"/>
        <end position="1001"/>
    </location>
</feature>
<feature type="compositionally biased region" description="Low complexity" evidence="7">
    <location>
        <begin position="1172"/>
        <end position="1189"/>
    </location>
</feature>
<organism evidence="9">
    <name type="scientific">Schistocephalus solidus</name>
    <name type="common">Tapeworm</name>
    <dbReference type="NCBI Taxonomy" id="70667"/>
    <lineage>
        <taxon>Eukaryota</taxon>
        <taxon>Metazoa</taxon>
        <taxon>Spiralia</taxon>
        <taxon>Lophotrochozoa</taxon>
        <taxon>Platyhelminthes</taxon>
        <taxon>Cestoda</taxon>
        <taxon>Eucestoda</taxon>
        <taxon>Diphyllobothriidea</taxon>
        <taxon>Diphyllobothriidae</taxon>
        <taxon>Schistocephalus</taxon>
    </lineage>
</organism>
<dbReference type="EMBL" id="GEEE01006478">
    <property type="protein sequence ID" value="JAP56747.1"/>
    <property type="molecule type" value="Transcribed_RNA"/>
</dbReference>
<evidence type="ECO:0000256" key="4">
    <source>
        <dbReference type="ARBA" id="ARBA00023069"/>
    </source>
</evidence>
<feature type="compositionally biased region" description="Low complexity" evidence="7">
    <location>
        <begin position="965"/>
        <end position="976"/>
    </location>
</feature>
<evidence type="ECO:0000256" key="1">
    <source>
        <dbReference type="ARBA" id="ARBA00004138"/>
    </source>
</evidence>
<dbReference type="InterPro" id="IPR031139">
    <property type="entry name" value="RPGRIP1_fam"/>
</dbReference>
<proteinExistence type="inferred from homology"/>
<dbReference type="Pfam" id="PF11618">
    <property type="entry name" value="C2-C2_1"/>
    <property type="match status" value="1"/>
</dbReference>
<comment type="subcellular location">
    <subcellularLocation>
        <location evidence="1">Cell projection</location>
        <location evidence="1">Cilium</location>
    </subcellularLocation>
</comment>
<feature type="compositionally biased region" description="Polar residues" evidence="7">
    <location>
        <begin position="1194"/>
        <end position="1204"/>
    </location>
</feature>
<evidence type="ECO:0000256" key="7">
    <source>
        <dbReference type="SAM" id="MobiDB-lite"/>
    </source>
</evidence>
<dbReference type="InterPro" id="IPR041091">
    <property type="entry name" value="RPGRIP1_C"/>
</dbReference>
<dbReference type="SUPFAM" id="SSF49562">
    <property type="entry name" value="C2 domain (Calcium/lipid-binding domain, CaLB)"/>
    <property type="match status" value="2"/>
</dbReference>